<proteinExistence type="predicted"/>
<comment type="caution">
    <text evidence="2">The sequence shown here is derived from an EMBL/GenBank/DDBJ whole genome shotgun (WGS) entry which is preliminary data.</text>
</comment>
<organism evidence="2 3">
    <name type="scientific">Culex pipiens pipiens</name>
    <name type="common">Northern house mosquito</name>
    <dbReference type="NCBI Taxonomy" id="38569"/>
    <lineage>
        <taxon>Eukaryota</taxon>
        <taxon>Metazoa</taxon>
        <taxon>Ecdysozoa</taxon>
        <taxon>Arthropoda</taxon>
        <taxon>Hexapoda</taxon>
        <taxon>Insecta</taxon>
        <taxon>Pterygota</taxon>
        <taxon>Neoptera</taxon>
        <taxon>Endopterygota</taxon>
        <taxon>Diptera</taxon>
        <taxon>Nematocera</taxon>
        <taxon>Culicoidea</taxon>
        <taxon>Culicidae</taxon>
        <taxon>Culicinae</taxon>
        <taxon>Culicini</taxon>
        <taxon>Culex</taxon>
        <taxon>Culex</taxon>
    </lineage>
</organism>
<evidence type="ECO:0000256" key="1">
    <source>
        <dbReference type="SAM" id="MobiDB-lite"/>
    </source>
</evidence>
<gene>
    <name evidence="2" type="ORF">pipiens_010169</name>
</gene>
<feature type="non-terminal residue" evidence="2">
    <location>
        <position position="58"/>
    </location>
</feature>
<feature type="region of interest" description="Disordered" evidence="1">
    <location>
        <begin position="1"/>
        <end position="23"/>
    </location>
</feature>
<keyword evidence="3" id="KW-1185">Reference proteome</keyword>
<sequence length="58" mass="6044">MQQQQRGGGGSGMGGGANKDPVLLQGDFRKVSGISSEIFRQIEAVENDHDPSTAAALE</sequence>
<evidence type="ECO:0000313" key="2">
    <source>
        <dbReference type="EMBL" id="KAL1396894.1"/>
    </source>
</evidence>
<dbReference type="Proteomes" id="UP001562425">
    <property type="component" value="Unassembled WGS sequence"/>
</dbReference>
<accession>A0ABD1DB53</accession>
<dbReference type="EMBL" id="JBEHCU010006532">
    <property type="protein sequence ID" value="KAL1396894.1"/>
    <property type="molecule type" value="Genomic_DNA"/>
</dbReference>
<evidence type="ECO:0000313" key="3">
    <source>
        <dbReference type="Proteomes" id="UP001562425"/>
    </source>
</evidence>
<name>A0ABD1DB53_CULPP</name>
<protein>
    <submittedName>
        <fullName evidence="2">Uncharacterized protein</fullName>
    </submittedName>
</protein>
<feature type="compositionally biased region" description="Gly residues" evidence="1">
    <location>
        <begin position="1"/>
        <end position="17"/>
    </location>
</feature>
<dbReference type="AlphaFoldDB" id="A0ABD1DB53"/>
<reference evidence="2 3" key="1">
    <citation type="submission" date="2024-05" db="EMBL/GenBank/DDBJ databases">
        <title>Culex pipiens pipiens assembly and annotation.</title>
        <authorList>
            <person name="Alout H."/>
            <person name="Durand T."/>
        </authorList>
    </citation>
    <scope>NUCLEOTIDE SEQUENCE [LARGE SCALE GENOMIC DNA]</scope>
    <source>
        <strain evidence="2">HA-2024</strain>
        <tissue evidence="2">Whole body</tissue>
    </source>
</reference>